<evidence type="ECO:0000259" key="2">
    <source>
        <dbReference type="Pfam" id="PF01321"/>
    </source>
</evidence>
<dbReference type="Pfam" id="PF00557">
    <property type="entry name" value="Peptidase_M24"/>
    <property type="match status" value="1"/>
</dbReference>
<keyword evidence="3" id="KW-0378">Hydrolase</keyword>
<feature type="domain" description="Peptidase M24" evidence="1">
    <location>
        <begin position="141"/>
        <end position="348"/>
    </location>
</feature>
<comment type="caution">
    <text evidence="3">The sequence shown here is derived from an EMBL/GenBank/DDBJ whole genome shotgun (WGS) entry which is preliminary data.</text>
</comment>
<dbReference type="GO" id="GO:0008235">
    <property type="term" value="F:metalloexopeptidase activity"/>
    <property type="evidence" value="ECO:0007669"/>
    <property type="project" value="UniProtKB-ARBA"/>
</dbReference>
<dbReference type="Gene3D" id="3.40.350.10">
    <property type="entry name" value="Creatinase/prolidase N-terminal domain"/>
    <property type="match status" value="1"/>
</dbReference>
<dbReference type="AlphaFoldDB" id="A0A832GRT8"/>
<sequence>MQEDWARKRLLKVRKLLEERGLSALLFASQASVFYLTKFRASHAYFLVTEKEAYLLTDARYIERAKQSASSLYKVELILGDPFKFLKNFLKTHEFKRVGYESERVTCGMLRELKSKHYKLIPLMQPLKELRMIKGSEEREFIKEAVKIVDRIYLELLDYLRPGLTELEVRGKILELAFRYGGEGEAFPSIVASGENSAIPHWETSRKPLEANKPLLIDMGIVWEGYCSDFTRTLYLGRASEDFKKYYQLVKEAWFRGFERAKVGTPVYEIDRAIREFFQEKGVISHFTHATGHGIGIEIHEPPRIYFQKSKRYLQSQPLLEEGMVFTIEPGLYFPGNFGIRLENVVFIEGGEAKVYSDVSLELVEL</sequence>
<dbReference type="GO" id="GO:0004177">
    <property type="term" value="F:aminopeptidase activity"/>
    <property type="evidence" value="ECO:0007669"/>
    <property type="project" value="UniProtKB-KW"/>
</dbReference>
<dbReference type="InterPro" id="IPR000994">
    <property type="entry name" value="Pept_M24"/>
</dbReference>
<accession>A0A832GRT8</accession>
<dbReference type="PANTHER" id="PTHR46112:SF3">
    <property type="entry name" value="AMINOPEPTIDASE YPDF"/>
    <property type="match status" value="1"/>
</dbReference>
<proteinExistence type="predicted"/>
<dbReference type="InterPro" id="IPR036005">
    <property type="entry name" value="Creatinase/aminopeptidase-like"/>
</dbReference>
<evidence type="ECO:0000259" key="1">
    <source>
        <dbReference type="Pfam" id="PF00557"/>
    </source>
</evidence>
<keyword evidence="3" id="KW-0031">Aminopeptidase</keyword>
<organism evidence="3">
    <name type="scientific">Caldimicrobium thiodismutans</name>
    <dbReference type="NCBI Taxonomy" id="1653476"/>
    <lineage>
        <taxon>Bacteria</taxon>
        <taxon>Pseudomonadati</taxon>
        <taxon>Thermodesulfobacteriota</taxon>
        <taxon>Thermodesulfobacteria</taxon>
        <taxon>Thermodesulfobacteriales</taxon>
        <taxon>Thermodesulfobacteriaceae</taxon>
        <taxon>Caldimicrobium</taxon>
    </lineage>
</organism>
<dbReference type="Gene3D" id="3.90.230.10">
    <property type="entry name" value="Creatinase/methionine aminopeptidase superfamily"/>
    <property type="match status" value="1"/>
</dbReference>
<name>A0A832GRT8_9BACT</name>
<reference evidence="3" key="1">
    <citation type="journal article" date="2020" name="mSystems">
        <title>Genome- and Community-Level Interaction Insights into Carbon Utilization and Element Cycling Functions of Hydrothermarchaeota in Hydrothermal Sediment.</title>
        <authorList>
            <person name="Zhou Z."/>
            <person name="Liu Y."/>
            <person name="Xu W."/>
            <person name="Pan J."/>
            <person name="Luo Z.H."/>
            <person name="Li M."/>
        </authorList>
    </citation>
    <scope>NUCLEOTIDE SEQUENCE [LARGE SCALE GENOMIC DNA]</scope>
    <source>
        <strain evidence="3">SpSt-605</strain>
    </source>
</reference>
<dbReference type="InterPro" id="IPR029149">
    <property type="entry name" value="Creatin/AminoP/Spt16_N"/>
</dbReference>
<dbReference type="InterPro" id="IPR001714">
    <property type="entry name" value="Pept_M24_MAP"/>
</dbReference>
<evidence type="ECO:0000313" key="3">
    <source>
        <dbReference type="EMBL" id="HGV55925.1"/>
    </source>
</evidence>
<dbReference type="InterPro" id="IPR000587">
    <property type="entry name" value="Creatinase_N"/>
</dbReference>
<gene>
    <name evidence="3" type="ORF">ENT73_07620</name>
</gene>
<dbReference type="PANTHER" id="PTHR46112">
    <property type="entry name" value="AMINOPEPTIDASE"/>
    <property type="match status" value="1"/>
</dbReference>
<dbReference type="SUPFAM" id="SSF53092">
    <property type="entry name" value="Creatinase/prolidase N-terminal domain"/>
    <property type="match status" value="1"/>
</dbReference>
<keyword evidence="3" id="KW-0645">Protease</keyword>
<dbReference type="PRINTS" id="PR00599">
    <property type="entry name" value="MAPEPTIDASE"/>
</dbReference>
<dbReference type="SUPFAM" id="SSF55920">
    <property type="entry name" value="Creatinase/aminopeptidase"/>
    <property type="match status" value="1"/>
</dbReference>
<dbReference type="Pfam" id="PF01321">
    <property type="entry name" value="Creatinase_N"/>
    <property type="match status" value="1"/>
</dbReference>
<feature type="domain" description="Creatinase N-terminal" evidence="2">
    <location>
        <begin position="9"/>
        <end position="133"/>
    </location>
</feature>
<protein>
    <submittedName>
        <fullName evidence="3">Aminopeptidase P family protein</fullName>
    </submittedName>
</protein>
<dbReference type="InterPro" id="IPR050659">
    <property type="entry name" value="Peptidase_M24B"/>
</dbReference>
<dbReference type="EMBL" id="DSZU01000139">
    <property type="protein sequence ID" value="HGV55925.1"/>
    <property type="molecule type" value="Genomic_DNA"/>
</dbReference>